<gene>
    <name evidence="2" type="ORF">BECKFM1743A_GA0114220_106192</name>
    <name evidence="3" type="ORF">BECKFM1743B_GA0114221_105432</name>
    <name evidence="1" type="ORF">BECKFM1743C_GA0114222_105582</name>
</gene>
<dbReference type="PANTHER" id="PTHR34614">
    <property type="match status" value="1"/>
</dbReference>
<accession>A0A450TQQ1</accession>
<evidence type="ECO:0000313" key="1">
    <source>
        <dbReference type="EMBL" id="VFJ70389.1"/>
    </source>
</evidence>
<organism evidence="1">
    <name type="scientific">Candidatus Kentrum sp. FM</name>
    <dbReference type="NCBI Taxonomy" id="2126340"/>
    <lineage>
        <taxon>Bacteria</taxon>
        <taxon>Pseudomonadati</taxon>
        <taxon>Pseudomonadota</taxon>
        <taxon>Gammaproteobacteria</taxon>
        <taxon>Candidatus Kentrum</taxon>
    </lineage>
</organism>
<dbReference type="EMBL" id="CAADFL010000543">
    <property type="protein sequence ID" value="VFK18391.1"/>
    <property type="molecule type" value="Genomic_DNA"/>
</dbReference>
<sequence>MLSYILSEGDHRLNHVEDWAGKMPVTLSNGLGAQVRALDFSDDRLALLLDHLAKDNEWEQFESRLNDSVLRVYDLKAERVRIDTTTAKSYVVDVTEGGLFQFGHSKDHRPDLAQVKISLSTMDPLGIPVTTTVVSGNCADDPLYIPEIKKVQANLGRPGVLYIGDSKMGSLETRAYVAHTQDYYLCPLSAVQVPQAELARLLEPVWEQKQKLSTQKNGKRWPKASCMK</sequence>
<dbReference type="EMBL" id="CAADEZ010000619">
    <property type="protein sequence ID" value="VFJ72049.1"/>
    <property type="molecule type" value="Genomic_DNA"/>
</dbReference>
<dbReference type="EMBL" id="CAADFA010000558">
    <property type="protein sequence ID" value="VFJ70389.1"/>
    <property type="molecule type" value="Genomic_DNA"/>
</dbReference>
<dbReference type="AlphaFoldDB" id="A0A450TQQ1"/>
<reference evidence="1" key="1">
    <citation type="submission" date="2019-02" db="EMBL/GenBank/DDBJ databases">
        <authorList>
            <person name="Gruber-Vodicka R. H."/>
            <person name="Seah K. B. B."/>
        </authorList>
    </citation>
    <scope>NUCLEOTIDE SEQUENCE</scope>
    <source>
        <strain evidence="2">BECK_BZ163</strain>
        <strain evidence="3">BECK_BZ164</strain>
        <strain evidence="1">BECK_BZ165</strain>
    </source>
</reference>
<evidence type="ECO:0000313" key="3">
    <source>
        <dbReference type="EMBL" id="VFK18391.1"/>
    </source>
</evidence>
<dbReference type="PANTHER" id="PTHR34614:SF2">
    <property type="entry name" value="TRANSPOSASE IS4-LIKE DOMAIN-CONTAINING PROTEIN"/>
    <property type="match status" value="1"/>
</dbReference>
<evidence type="ECO:0008006" key="4">
    <source>
        <dbReference type="Google" id="ProtNLM"/>
    </source>
</evidence>
<protein>
    <recommendedName>
        <fullName evidence="4">Transposase DDE domain-containing protein</fullName>
    </recommendedName>
</protein>
<name>A0A450TQQ1_9GAMM</name>
<proteinExistence type="predicted"/>
<evidence type="ECO:0000313" key="2">
    <source>
        <dbReference type="EMBL" id="VFJ72049.1"/>
    </source>
</evidence>